<dbReference type="Proteomes" id="UP000256727">
    <property type="component" value="Unassembled WGS sequence"/>
</dbReference>
<dbReference type="Gene3D" id="3.40.50.300">
    <property type="entry name" value="P-loop containing nucleotide triphosphate hydrolases"/>
    <property type="match status" value="1"/>
</dbReference>
<dbReference type="GO" id="GO:0005737">
    <property type="term" value="C:cytoplasm"/>
    <property type="evidence" value="ECO:0007669"/>
    <property type="project" value="TreeGrafter"/>
</dbReference>
<dbReference type="AlphaFoldDB" id="A0A3D9LAW3"/>
<accession>A0A3D9LAW3</accession>
<dbReference type="OrthoDB" id="9774491at2"/>
<proteinExistence type="predicted"/>
<dbReference type="SUPFAM" id="SSF52540">
    <property type="entry name" value="P-loop containing nucleoside triphosphate hydrolases"/>
    <property type="match status" value="1"/>
</dbReference>
<evidence type="ECO:0000256" key="1">
    <source>
        <dbReference type="ARBA" id="ARBA00022741"/>
    </source>
</evidence>
<dbReference type="PANTHER" id="PTHR12169:SF6">
    <property type="entry name" value="AFG1-LIKE ATPASE"/>
    <property type="match status" value="1"/>
</dbReference>
<dbReference type="EMBL" id="QREH01000001">
    <property type="protein sequence ID" value="REE02990.1"/>
    <property type="molecule type" value="Genomic_DNA"/>
</dbReference>
<reference evidence="3 4" key="1">
    <citation type="submission" date="2018-07" db="EMBL/GenBank/DDBJ databases">
        <title>Sequencing the genomes of 1000 actinobacteria strains.</title>
        <authorList>
            <person name="Klenk H.-P."/>
        </authorList>
    </citation>
    <scope>NUCLEOTIDE SEQUENCE [LARGE SCALE GENOMIC DNA]</scope>
    <source>
        <strain evidence="3 4">DSM 14442</strain>
    </source>
</reference>
<keyword evidence="3" id="KW-0132">Cell division</keyword>
<dbReference type="GO" id="GO:0005524">
    <property type="term" value="F:ATP binding"/>
    <property type="evidence" value="ECO:0007669"/>
    <property type="project" value="UniProtKB-KW"/>
</dbReference>
<evidence type="ECO:0000313" key="3">
    <source>
        <dbReference type="EMBL" id="REE02990.1"/>
    </source>
</evidence>
<dbReference type="NCBIfam" id="NF040713">
    <property type="entry name" value="ZapE"/>
    <property type="match status" value="1"/>
</dbReference>
<dbReference type="Pfam" id="PF03969">
    <property type="entry name" value="AFG1_ATPase"/>
    <property type="match status" value="2"/>
</dbReference>
<keyword evidence="4" id="KW-1185">Reference proteome</keyword>
<evidence type="ECO:0000313" key="4">
    <source>
        <dbReference type="Proteomes" id="UP000256727"/>
    </source>
</evidence>
<evidence type="ECO:0000256" key="2">
    <source>
        <dbReference type="ARBA" id="ARBA00022840"/>
    </source>
</evidence>
<dbReference type="GO" id="GO:0016887">
    <property type="term" value="F:ATP hydrolysis activity"/>
    <property type="evidence" value="ECO:0007669"/>
    <property type="project" value="InterPro"/>
</dbReference>
<dbReference type="InterPro" id="IPR005654">
    <property type="entry name" value="ATPase_AFG1-like"/>
</dbReference>
<dbReference type="GO" id="GO:0051301">
    <property type="term" value="P:cell division"/>
    <property type="evidence" value="ECO:0007669"/>
    <property type="project" value="UniProtKB-KW"/>
</dbReference>
<dbReference type="RefSeq" id="WP_115931189.1">
    <property type="nucleotide sequence ID" value="NZ_QREH01000001.1"/>
</dbReference>
<comment type="caution">
    <text evidence="3">The sequence shown here is derived from an EMBL/GenBank/DDBJ whole genome shotgun (WGS) entry which is preliminary data.</text>
</comment>
<keyword evidence="3" id="KW-0131">Cell cycle</keyword>
<dbReference type="PANTHER" id="PTHR12169">
    <property type="entry name" value="ATPASE N2B"/>
    <property type="match status" value="1"/>
</dbReference>
<sequence length="367" mass="39671">MAETVHLADRTPQVSAEDLLAGFHPSYRFGEVSFDTYIPDPAHPSQAEAVSRLRDFAASIKGGSKGGAKGNGKGSSGGLFGFLKGGKSGSAGKSKGTTSAAGIYLDGGFGVGKTHLLASTWHAAPGPKAFGTFVEYTNLVGALSFRKAVDVLKEYTLVCIDEFELDDPGDTVLMSRLMRELSDAGVKLVATSNTLPGSLGDGRFAAQDFKREIQVLADQFDVIRVDGEDYRHRGLTAAPDPLEDDQLLTVLADRFPDAAVVSEDSFEDLTANLSRVHPSRYRKLVEDVDVMVLHHVETISEQAMALRFVVLADRLYDKDVPVIASGVPFDRLFTEEMMSGGYMKKYFRTVSRMTALVREGQMGETGL</sequence>
<gene>
    <name evidence="3" type="ORF">C8E99_0785</name>
</gene>
<keyword evidence="2" id="KW-0067">ATP-binding</keyword>
<organism evidence="3 4">
    <name type="scientific">Citricoccus muralis</name>
    <dbReference type="NCBI Taxonomy" id="169134"/>
    <lineage>
        <taxon>Bacteria</taxon>
        <taxon>Bacillati</taxon>
        <taxon>Actinomycetota</taxon>
        <taxon>Actinomycetes</taxon>
        <taxon>Micrococcales</taxon>
        <taxon>Micrococcaceae</taxon>
        <taxon>Citricoccus</taxon>
    </lineage>
</organism>
<protein>
    <submittedName>
        <fullName evidence="3">Cell division protein ZapE</fullName>
    </submittedName>
</protein>
<keyword evidence="1" id="KW-0547">Nucleotide-binding</keyword>
<dbReference type="InterPro" id="IPR027417">
    <property type="entry name" value="P-loop_NTPase"/>
</dbReference>
<name>A0A3D9LAW3_9MICC</name>